<keyword evidence="2 5" id="KW-0812">Transmembrane</keyword>
<gene>
    <name evidence="7" type="ORF">FHS38_003300</name>
</gene>
<organism evidence="7 8">
    <name type="scientific">Streptomyces netropsis</name>
    <name type="common">Streptoverticillium netropsis</name>
    <dbReference type="NCBI Taxonomy" id="55404"/>
    <lineage>
        <taxon>Bacteria</taxon>
        <taxon>Bacillati</taxon>
        <taxon>Actinomycetota</taxon>
        <taxon>Actinomycetes</taxon>
        <taxon>Kitasatosporales</taxon>
        <taxon>Streptomycetaceae</taxon>
        <taxon>Streptomyces</taxon>
    </lineage>
</organism>
<evidence type="ECO:0000313" key="8">
    <source>
        <dbReference type="Proteomes" id="UP000556436"/>
    </source>
</evidence>
<dbReference type="InterPro" id="IPR009908">
    <property type="entry name" value="Methylamine_util_MauE"/>
</dbReference>
<dbReference type="GO" id="GO:0030416">
    <property type="term" value="P:methylamine metabolic process"/>
    <property type="evidence" value="ECO:0007669"/>
    <property type="project" value="InterPro"/>
</dbReference>
<evidence type="ECO:0000256" key="4">
    <source>
        <dbReference type="ARBA" id="ARBA00023136"/>
    </source>
</evidence>
<feature type="transmembrane region" description="Helical" evidence="5">
    <location>
        <begin position="146"/>
        <end position="164"/>
    </location>
</feature>
<keyword evidence="4 5" id="KW-0472">Membrane</keyword>
<feature type="transmembrane region" description="Helical" evidence="5">
    <location>
        <begin position="74"/>
        <end position="96"/>
    </location>
</feature>
<evidence type="ECO:0000256" key="5">
    <source>
        <dbReference type="SAM" id="Phobius"/>
    </source>
</evidence>
<keyword evidence="8" id="KW-1185">Reference proteome</keyword>
<evidence type="ECO:0000313" key="7">
    <source>
        <dbReference type="EMBL" id="MBB4887246.1"/>
    </source>
</evidence>
<comment type="caution">
    <text evidence="7">The sequence shown here is derived from an EMBL/GenBank/DDBJ whole genome shotgun (WGS) entry which is preliminary data.</text>
</comment>
<evidence type="ECO:0000256" key="1">
    <source>
        <dbReference type="ARBA" id="ARBA00004141"/>
    </source>
</evidence>
<reference evidence="7 8" key="1">
    <citation type="submission" date="2020-08" db="EMBL/GenBank/DDBJ databases">
        <title>Genomic Encyclopedia of Type Strains, Phase III (KMG-III): the genomes of soil and plant-associated and newly described type strains.</title>
        <authorList>
            <person name="Whitman W."/>
        </authorList>
    </citation>
    <scope>NUCLEOTIDE SEQUENCE [LARGE SCALE GENOMIC DNA]</scope>
    <source>
        <strain evidence="7 8">CECT 3265</strain>
    </source>
</reference>
<feature type="transmembrane region" description="Helical" evidence="5">
    <location>
        <begin position="123"/>
        <end position="140"/>
    </location>
</feature>
<comment type="subcellular location">
    <subcellularLocation>
        <location evidence="1">Membrane</location>
        <topology evidence="1">Multi-pass membrane protein</topology>
    </subcellularLocation>
</comment>
<dbReference type="Pfam" id="PF07291">
    <property type="entry name" value="MauE"/>
    <property type="match status" value="1"/>
</dbReference>
<dbReference type="GO" id="GO:0016020">
    <property type="term" value="C:membrane"/>
    <property type="evidence" value="ECO:0007669"/>
    <property type="project" value="UniProtKB-SubCell"/>
</dbReference>
<dbReference type="AlphaFoldDB" id="A0A7W7LCQ1"/>
<sequence>MEYLVVGARGLLGLVFLVSVAGKVAGRSAFTAFVASVRSLGVVPPVLVRPVARTVVAGEAAVCVLTAVPVRGAATAGFLVASALLAAFTAGIAAAVRRGATAPCRCFGPSTTPLDTPHIVRNVLLFAVAVAGVLAVPVAADGRPGGLVVAGIAGLFAGAVVTRLDHLLALFRPLPASARAGATDPDHRSV</sequence>
<dbReference type="RefSeq" id="WP_184734284.1">
    <property type="nucleotide sequence ID" value="NZ_BMRW01000002.1"/>
</dbReference>
<dbReference type="Proteomes" id="UP000556436">
    <property type="component" value="Unassembled WGS sequence"/>
</dbReference>
<evidence type="ECO:0000256" key="3">
    <source>
        <dbReference type="ARBA" id="ARBA00022989"/>
    </source>
</evidence>
<name>A0A7W7LCQ1_STRNE</name>
<accession>A0A7W7LCQ1</accession>
<evidence type="ECO:0000256" key="2">
    <source>
        <dbReference type="ARBA" id="ARBA00022692"/>
    </source>
</evidence>
<protein>
    <recommendedName>
        <fullName evidence="6">Methylamine utilisation protein MauE domain-containing protein</fullName>
    </recommendedName>
</protein>
<dbReference type="EMBL" id="JACHJG010000006">
    <property type="protein sequence ID" value="MBB4887246.1"/>
    <property type="molecule type" value="Genomic_DNA"/>
</dbReference>
<keyword evidence="3 5" id="KW-1133">Transmembrane helix</keyword>
<proteinExistence type="predicted"/>
<feature type="domain" description="Methylamine utilisation protein MauE" evidence="6">
    <location>
        <begin position="1"/>
        <end position="134"/>
    </location>
</feature>
<evidence type="ECO:0000259" key="6">
    <source>
        <dbReference type="Pfam" id="PF07291"/>
    </source>
</evidence>